<dbReference type="PROSITE" id="PS50931">
    <property type="entry name" value="HTH_LYSR"/>
    <property type="match status" value="1"/>
</dbReference>
<dbReference type="InterPro" id="IPR000847">
    <property type="entry name" value="LysR_HTH_N"/>
</dbReference>
<dbReference type="AlphaFoldDB" id="Q0VH46"/>
<evidence type="ECO:0000313" key="6">
    <source>
        <dbReference type="EMBL" id="ABH07018.1"/>
    </source>
</evidence>
<dbReference type="Pfam" id="PF03466">
    <property type="entry name" value="LysR_substrate"/>
    <property type="match status" value="1"/>
</dbReference>
<keyword evidence="4" id="KW-0804">Transcription</keyword>
<dbReference type="GO" id="GO:0003677">
    <property type="term" value="F:DNA binding"/>
    <property type="evidence" value="ECO:0007669"/>
    <property type="project" value="UniProtKB-KW"/>
</dbReference>
<dbReference type="SUPFAM" id="SSF53850">
    <property type="entry name" value="Periplasmic binding protein-like II"/>
    <property type="match status" value="1"/>
</dbReference>
<reference evidence="6" key="3">
    <citation type="journal article" date="2007" name="J. Bacteriol.">
        <title>A gene cluster involved in degradation of substituted salicylates via ortho cleavage in Pseudomonas sp. strain MT1 encodes enzymes specifically adapted for transformation of 4-methylcatechol and 3-methylmuconate.</title>
        <authorList>
            <person name="Camara B."/>
            <person name="Bielecki P."/>
            <person name="Kaminski F."/>
            <person name="Dos Santos V.M."/>
            <person name="Plumeier I."/>
            <person name="Nikodem P."/>
            <person name="Pieper D.H."/>
        </authorList>
    </citation>
    <scope>NUCLEOTIDE SEQUENCE</scope>
    <source>
        <strain evidence="6">MT1</strain>
    </source>
</reference>
<dbReference type="CDD" id="cd08459">
    <property type="entry name" value="PBP2_DntR_NahR_LinR_like"/>
    <property type="match status" value="1"/>
</dbReference>
<dbReference type="InterPro" id="IPR005119">
    <property type="entry name" value="LysR_subst-bd"/>
</dbReference>
<evidence type="ECO:0000259" key="5">
    <source>
        <dbReference type="PROSITE" id="PS50931"/>
    </source>
</evidence>
<evidence type="ECO:0000256" key="2">
    <source>
        <dbReference type="ARBA" id="ARBA00023015"/>
    </source>
</evidence>
<keyword evidence="2" id="KW-0805">Transcription regulation</keyword>
<dbReference type="InterPro" id="IPR036388">
    <property type="entry name" value="WH-like_DNA-bd_sf"/>
</dbReference>
<feature type="domain" description="HTH lysR-type" evidence="5">
    <location>
        <begin position="11"/>
        <end position="67"/>
    </location>
</feature>
<evidence type="ECO:0000256" key="4">
    <source>
        <dbReference type="ARBA" id="ARBA00023163"/>
    </source>
</evidence>
<accession>Q0VH46</accession>
<dbReference type="Gene3D" id="3.40.190.10">
    <property type="entry name" value="Periplasmic binding protein-like II"/>
    <property type="match status" value="2"/>
</dbReference>
<protein>
    <submittedName>
        <fullName evidence="6">Putative LysR type regulator</fullName>
    </submittedName>
</protein>
<dbReference type="Pfam" id="PF00126">
    <property type="entry name" value="HTH_1"/>
    <property type="match status" value="1"/>
</dbReference>
<name>Q0VH46_PSERE</name>
<sequence length="308" mass="34619">MRVIRGAAMKDLNLLFAFEALWRDHSVSIAADNLGVTQGAVSSSLKRLRQEYGDRLFTVVGRRMEPTPFAVQIAPTLLEALDLVREAQSRALEFSPQHCRKVFTVRTRDIGEAVCLPTILKMLQTQAPMSRINTVASSVEETLIGLSTGRIDLAIGYLPTLKTDIHRTIVSSQHYVCALRRGHPLADAELTLERFLAQQHLLVETGGTGHVLLERALIEAGARHNIGVRIPQYLSAPHLLLESDMLWVVPNVLGKTLSRFFPLLLKPLPLVLPEFDIALYWHDRFHRDPQNKWFREMLAAALRESLAD</sequence>
<dbReference type="EMBL" id="AY944685">
    <property type="protein sequence ID" value="ABH07018.1"/>
    <property type="molecule type" value="Genomic_DNA"/>
</dbReference>
<reference evidence="6" key="1">
    <citation type="journal article" date="2003" name="J. Bacteriol.">
        <title>New bacterial pathway for 4- and 5-chlorosalicylate degradation via 4-chlorocatechol and maleylacetate in Pseudomonas sp. strain MT1.</title>
        <authorList>
            <person name="Nikodem P."/>
            <person name="Hecht V."/>
            <person name="Schlomann M."/>
            <person name="Pieper D.H."/>
        </authorList>
    </citation>
    <scope>NUCLEOTIDE SEQUENCE</scope>
    <source>
        <strain evidence="6">MT1</strain>
    </source>
</reference>
<dbReference type="PANTHER" id="PTHR30118:SF15">
    <property type="entry name" value="TRANSCRIPTIONAL REGULATORY PROTEIN"/>
    <property type="match status" value="1"/>
</dbReference>
<proteinExistence type="inferred from homology"/>
<evidence type="ECO:0000256" key="1">
    <source>
        <dbReference type="ARBA" id="ARBA00009437"/>
    </source>
</evidence>
<reference evidence="6" key="2">
    <citation type="journal article" date="2007" name="Int. J. Syst. Evol. Microbiol.">
        <title>Pseudomonas reinekei sp. nov., Pseudomonas moorei sp. nov. and Pseudomonas mohnii sp. nov., novel species capable of degrading chlorosalicylates or isopimaric acid.</title>
        <authorList>
            <person name="Camara B."/>
            <person name="Strompl C."/>
            <person name="Verbarg S."/>
            <person name="Sproer C."/>
            <person name="Pieper D.H."/>
            <person name="Tindall B.J."/>
        </authorList>
    </citation>
    <scope>NUCLEOTIDE SEQUENCE</scope>
    <source>
        <strain evidence="6">MT1</strain>
    </source>
</reference>
<organism evidence="6">
    <name type="scientific">Pseudomonas reinekei</name>
    <dbReference type="NCBI Taxonomy" id="395598"/>
    <lineage>
        <taxon>Bacteria</taxon>
        <taxon>Pseudomonadati</taxon>
        <taxon>Pseudomonadota</taxon>
        <taxon>Gammaproteobacteria</taxon>
        <taxon>Pseudomonadales</taxon>
        <taxon>Pseudomonadaceae</taxon>
        <taxon>Pseudomonas</taxon>
    </lineage>
</organism>
<comment type="similarity">
    <text evidence="1">Belongs to the LysR transcriptional regulatory family.</text>
</comment>
<dbReference type="GO" id="GO:0003700">
    <property type="term" value="F:DNA-binding transcription factor activity"/>
    <property type="evidence" value="ECO:0007669"/>
    <property type="project" value="InterPro"/>
</dbReference>
<keyword evidence="3" id="KW-0238">DNA-binding</keyword>
<evidence type="ECO:0000256" key="3">
    <source>
        <dbReference type="ARBA" id="ARBA00023125"/>
    </source>
</evidence>
<dbReference type="PANTHER" id="PTHR30118">
    <property type="entry name" value="HTH-TYPE TRANSCRIPTIONAL REGULATOR LEUO-RELATED"/>
    <property type="match status" value="1"/>
</dbReference>
<dbReference type="InterPro" id="IPR050389">
    <property type="entry name" value="LysR-type_TF"/>
</dbReference>
<gene>
    <name evidence="6" type="primary">salR1</name>
</gene>
<dbReference type="SUPFAM" id="SSF46785">
    <property type="entry name" value="Winged helix' DNA-binding domain"/>
    <property type="match status" value="1"/>
</dbReference>
<dbReference type="Gene3D" id="1.10.10.10">
    <property type="entry name" value="Winged helix-like DNA-binding domain superfamily/Winged helix DNA-binding domain"/>
    <property type="match status" value="1"/>
</dbReference>
<dbReference type="InterPro" id="IPR036390">
    <property type="entry name" value="WH_DNA-bd_sf"/>
</dbReference>